<dbReference type="AlphaFoldDB" id="A0A8T2TR31"/>
<evidence type="ECO:0000313" key="3">
    <source>
        <dbReference type="Proteomes" id="UP000825935"/>
    </source>
</evidence>
<gene>
    <name evidence="2" type="ORF">KP509_11G073200</name>
</gene>
<evidence type="ECO:0000313" key="2">
    <source>
        <dbReference type="EMBL" id="KAH7425837.1"/>
    </source>
</evidence>
<dbReference type="EMBL" id="CM035416">
    <property type="protein sequence ID" value="KAH7425837.1"/>
    <property type="molecule type" value="Genomic_DNA"/>
</dbReference>
<organism evidence="2 3">
    <name type="scientific">Ceratopteris richardii</name>
    <name type="common">Triangle waterfern</name>
    <dbReference type="NCBI Taxonomy" id="49495"/>
    <lineage>
        <taxon>Eukaryota</taxon>
        <taxon>Viridiplantae</taxon>
        <taxon>Streptophyta</taxon>
        <taxon>Embryophyta</taxon>
        <taxon>Tracheophyta</taxon>
        <taxon>Polypodiopsida</taxon>
        <taxon>Polypodiidae</taxon>
        <taxon>Polypodiales</taxon>
        <taxon>Pteridineae</taxon>
        <taxon>Pteridaceae</taxon>
        <taxon>Parkerioideae</taxon>
        <taxon>Ceratopteris</taxon>
    </lineage>
</organism>
<keyword evidence="1" id="KW-0472">Membrane</keyword>
<sequence length="149" mass="17393">MSIQESGSSRSSVSLVLENLHFCARDLVLRTEREASGQVREMVYHDIDLHMCVYVRMRERDREKDCASLLVMLSLGICIWIWFDMSMELKLRRFNATSACACVCVCVRERERERERVLFDAHEAHCFEWSKVHNLQTNQSVCYITHGGS</sequence>
<keyword evidence="1" id="KW-0812">Transmembrane</keyword>
<evidence type="ECO:0000256" key="1">
    <source>
        <dbReference type="SAM" id="Phobius"/>
    </source>
</evidence>
<reference evidence="2" key="1">
    <citation type="submission" date="2021-08" db="EMBL/GenBank/DDBJ databases">
        <title>WGS assembly of Ceratopteris richardii.</title>
        <authorList>
            <person name="Marchant D.B."/>
            <person name="Chen G."/>
            <person name="Jenkins J."/>
            <person name="Shu S."/>
            <person name="Leebens-Mack J."/>
            <person name="Grimwood J."/>
            <person name="Schmutz J."/>
            <person name="Soltis P."/>
            <person name="Soltis D."/>
            <person name="Chen Z.-H."/>
        </authorList>
    </citation>
    <scope>NUCLEOTIDE SEQUENCE</scope>
    <source>
        <strain evidence="2">Whitten #5841</strain>
        <tissue evidence="2">Leaf</tissue>
    </source>
</reference>
<accession>A0A8T2TR31</accession>
<keyword evidence="1" id="KW-1133">Transmembrane helix</keyword>
<feature type="transmembrane region" description="Helical" evidence="1">
    <location>
        <begin position="66"/>
        <end position="83"/>
    </location>
</feature>
<keyword evidence="3" id="KW-1185">Reference proteome</keyword>
<dbReference type="Proteomes" id="UP000825935">
    <property type="component" value="Chromosome 11"/>
</dbReference>
<comment type="caution">
    <text evidence="2">The sequence shown here is derived from an EMBL/GenBank/DDBJ whole genome shotgun (WGS) entry which is preliminary data.</text>
</comment>
<protein>
    <submittedName>
        <fullName evidence="2">Uncharacterized protein</fullName>
    </submittedName>
</protein>
<proteinExistence type="predicted"/>
<name>A0A8T2TR31_CERRI</name>